<dbReference type="KEGG" id="ptm:GSPATT00015120001"/>
<feature type="domain" description="Response regulatory" evidence="2">
    <location>
        <begin position="1"/>
        <end position="77"/>
    </location>
</feature>
<dbReference type="InParanoid" id="A0DAZ6"/>
<evidence type="ECO:0000259" key="2">
    <source>
        <dbReference type="PROSITE" id="PS50110"/>
    </source>
</evidence>
<sequence length="81" mass="9387">MEIEIKVKNGFQTSRQRNLLVIISQILILTQKQSTILMSSSYNTQESQIKWSKLDIDTFLPKPINQDELEVLQILINLSII</sequence>
<proteinExistence type="predicted"/>
<accession>A0DAZ6</accession>
<dbReference type="InterPro" id="IPR001789">
    <property type="entry name" value="Sig_transdc_resp-reg_receiver"/>
</dbReference>
<name>A0DAZ6_PARTE</name>
<reference evidence="3 4" key="1">
    <citation type="journal article" date="2006" name="Nature">
        <title>Global trends of whole-genome duplications revealed by the ciliate Paramecium tetraurelia.</title>
        <authorList>
            <consortium name="Genoscope"/>
            <person name="Aury J.-M."/>
            <person name="Jaillon O."/>
            <person name="Duret L."/>
            <person name="Noel B."/>
            <person name="Jubin C."/>
            <person name="Porcel B.M."/>
            <person name="Segurens B."/>
            <person name="Daubin V."/>
            <person name="Anthouard V."/>
            <person name="Aiach N."/>
            <person name="Arnaiz O."/>
            <person name="Billaut A."/>
            <person name="Beisson J."/>
            <person name="Blanc I."/>
            <person name="Bouhouche K."/>
            <person name="Camara F."/>
            <person name="Duharcourt S."/>
            <person name="Guigo R."/>
            <person name="Gogendeau D."/>
            <person name="Katinka M."/>
            <person name="Keller A.-M."/>
            <person name="Kissmehl R."/>
            <person name="Klotz C."/>
            <person name="Koll F."/>
            <person name="Le Moue A."/>
            <person name="Lepere C."/>
            <person name="Malinsky S."/>
            <person name="Nowacki M."/>
            <person name="Nowak J.K."/>
            <person name="Plattner H."/>
            <person name="Poulain J."/>
            <person name="Ruiz F."/>
            <person name="Serrano V."/>
            <person name="Zagulski M."/>
            <person name="Dessen P."/>
            <person name="Betermier M."/>
            <person name="Weissenbach J."/>
            <person name="Scarpelli C."/>
            <person name="Schachter V."/>
            <person name="Sperling L."/>
            <person name="Meyer E."/>
            <person name="Cohen J."/>
            <person name="Wincker P."/>
        </authorList>
    </citation>
    <scope>NUCLEOTIDE SEQUENCE [LARGE SCALE GENOMIC DNA]</scope>
    <source>
        <strain evidence="3 4">Stock d4-2</strain>
    </source>
</reference>
<evidence type="ECO:0000313" key="3">
    <source>
        <dbReference type="EMBL" id="CAK80213.1"/>
    </source>
</evidence>
<dbReference type="GO" id="GO:0000160">
    <property type="term" value="P:phosphorelay signal transduction system"/>
    <property type="evidence" value="ECO:0007669"/>
    <property type="project" value="InterPro"/>
</dbReference>
<dbReference type="OrthoDB" id="60033at2759"/>
<dbReference type="AlphaFoldDB" id="A0DAZ6"/>
<dbReference type="HOGENOM" id="CLU_2579016_0_0_1"/>
<organism evidence="3 4">
    <name type="scientific">Paramecium tetraurelia</name>
    <dbReference type="NCBI Taxonomy" id="5888"/>
    <lineage>
        <taxon>Eukaryota</taxon>
        <taxon>Sar</taxon>
        <taxon>Alveolata</taxon>
        <taxon>Ciliophora</taxon>
        <taxon>Intramacronucleata</taxon>
        <taxon>Oligohymenophorea</taxon>
        <taxon>Peniculida</taxon>
        <taxon>Parameciidae</taxon>
        <taxon>Paramecium</taxon>
    </lineage>
</organism>
<dbReference type="EMBL" id="CT868352">
    <property type="protein sequence ID" value="CAK80213.1"/>
    <property type="molecule type" value="Genomic_DNA"/>
</dbReference>
<dbReference type="Gene3D" id="3.40.50.2300">
    <property type="match status" value="1"/>
</dbReference>
<dbReference type="PROSITE" id="PS50110">
    <property type="entry name" value="RESPONSE_REGULATORY"/>
    <property type="match status" value="1"/>
</dbReference>
<dbReference type="GeneID" id="5033395"/>
<gene>
    <name evidence="3" type="ORF">GSPATT00015120001</name>
</gene>
<dbReference type="RefSeq" id="XP_001447610.1">
    <property type="nucleotide sequence ID" value="XM_001447573.1"/>
</dbReference>
<keyword evidence="4" id="KW-1185">Reference proteome</keyword>
<dbReference type="Proteomes" id="UP000000600">
    <property type="component" value="Unassembled WGS sequence"/>
</dbReference>
<dbReference type="SUPFAM" id="SSF52172">
    <property type="entry name" value="CheY-like"/>
    <property type="match status" value="1"/>
</dbReference>
<protein>
    <recommendedName>
        <fullName evidence="2">Response regulatory domain-containing protein</fullName>
    </recommendedName>
</protein>
<evidence type="ECO:0000313" key="4">
    <source>
        <dbReference type="Proteomes" id="UP000000600"/>
    </source>
</evidence>
<dbReference type="InterPro" id="IPR011006">
    <property type="entry name" value="CheY-like_superfamily"/>
</dbReference>
<comment type="caution">
    <text evidence="1">Lacks conserved residue(s) required for the propagation of feature annotation.</text>
</comment>
<evidence type="ECO:0000256" key="1">
    <source>
        <dbReference type="PROSITE-ProRule" id="PRU00169"/>
    </source>
</evidence>